<organism evidence="3 4">
    <name type="scientific">Actinorhabdospora filicis</name>
    <dbReference type="NCBI Taxonomy" id="1785913"/>
    <lineage>
        <taxon>Bacteria</taxon>
        <taxon>Bacillati</taxon>
        <taxon>Actinomycetota</taxon>
        <taxon>Actinomycetes</taxon>
        <taxon>Micromonosporales</taxon>
        <taxon>Micromonosporaceae</taxon>
        <taxon>Actinorhabdospora</taxon>
    </lineage>
</organism>
<gene>
    <name evidence="3" type="ORF">Afil01_61120</name>
</gene>
<dbReference type="RefSeq" id="WP_285666756.1">
    <property type="nucleotide sequence ID" value="NZ_BSTX01000005.1"/>
</dbReference>
<feature type="domain" description="ASCH" evidence="2">
    <location>
        <begin position="23"/>
        <end position="151"/>
    </location>
</feature>
<dbReference type="Proteomes" id="UP001165079">
    <property type="component" value="Unassembled WGS sequence"/>
</dbReference>
<evidence type="ECO:0000256" key="1">
    <source>
        <dbReference type="SAM" id="MobiDB-lite"/>
    </source>
</evidence>
<feature type="compositionally biased region" description="Low complexity" evidence="1">
    <location>
        <begin position="1"/>
        <end position="15"/>
    </location>
</feature>
<evidence type="ECO:0000313" key="4">
    <source>
        <dbReference type="Proteomes" id="UP001165079"/>
    </source>
</evidence>
<dbReference type="SMART" id="SM01022">
    <property type="entry name" value="ASCH"/>
    <property type="match status" value="1"/>
</dbReference>
<dbReference type="PANTHER" id="PTHR39203:SF1">
    <property type="entry name" value="CYTOPLASMIC PROTEIN"/>
    <property type="match status" value="1"/>
</dbReference>
<accession>A0A9W6WDX9</accession>
<dbReference type="EMBL" id="BSTX01000005">
    <property type="protein sequence ID" value="GLZ81305.1"/>
    <property type="molecule type" value="Genomic_DNA"/>
</dbReference>
<dbReference type="PIRSF" id="PIRSF021320">
    <property type="entry name" value="DUF984"/>
    <property type="match status" value="1"/>
</dbReference>
<dbReference type="InterPro" id="IPR015947">
    <property type="entry name" value="PUA-like_sf"/>
</dbReference>
<dbReference type="Pfam" id="PF04266">
    <property type="entry name" value="ASCH"/>
    <property type="match status" value="1"/>
</dbReference>
<keyword evidence="4" id="KW-1185">Reference proteome</keyword>
<evidence type="ECO:0000259" key="2">
    <source>
        <dbReference type="SMART" id="SM01022"/>
    </source>
</evidence>
<dbReference type="SUPFAM" id="SSF88697">
    <property type="entry name" value="PUA domain-like"/>
    <property type="match status" value="1"/>
</dbReference>
<dbReference type="InterPro" id="IPR009326">
    <property type="entry name" value="DUF984"/>
</dbReference>
<comment type="caution">
    <text evidence="3">The sequence shown here is derived from an EMBL/GenBank/DDBJ whole genome shotgun (WGS) entry which is preliminary data.</text>
</comment>
<protein>
    <submittedName>
        <fullName evidence="3">ASCH domain-containing protein</fullName>
    </submittedName>
</protein>
<dbReference type="PANTHER" id="PTHR39203">
    <property type="entry name" value="CYTOPLASMIC PROTEIN-RELATED"/>
    <property type="match status" value="1"/>
</dbReference>
<feature type="region of interest" description="Disordered" evidence="1">
    <location>
        <begin position="1"/>
        <end position="22"/>
    </location>
</feature>
<dbReference type="AlphaFoldDB" id="A0A9W6WDX9"/>
<sequence length="155" mass="16734">MSSTTTASPASTSASGKPAHPVIEFSWPGPLRDRLVAAVLDGSKTSTTSLLQGYAATGTEPRQVGDRSVVIDSHGVPVAIIETMSIRFTDLANVDLPHCIDEGEGHMSVAEWRAAHEIDWHSTEQRLEFGDPAFTVDEDTPLVLEHFRLVADLRA</sequence>
<dbReference type="InterPro" id="IPR007374">
    <property type="entry name" value="ASCH_domain"/>
</dbReference>
<reference evidence="3" key="1">
    <citation type="submission" date="2023-03" db="EMBL/GenBank/DDBJ databases">
        <title>Actinorhabdospora filicis NBRC 111898.</title>
        <authorList>
            <person name="Ichikawa N."/>
            <person name="Sato H."/>
            <person name="Tonouchi N."/>
        </authorList>
    </citation>
    <scope>NUCLEOTIDE SEQUENCE</scope>
    <source>
        <strain evidence="3">NBRC 111898</strain>
    </source>
</reference>
<evidence type="ECO:0000313" key="3">
    <source>
        <dbReference type="EMBL" id="GLZ81305.1"/>
    </source>
</evidence>
<proteinExistence type="predicted"/>
<dbReference type="Gene3D" id="3.10.400.10">
    <property type="entry name" value="Sulfate adenylyltransferase"/>
    <property type="match status" value="1"/>
</dbReference>
<name>A0A9W6WDX9_9ACTN</name>